<evidence type="ECO:0000256" key="2">
    <source>
        <dbReference type="ARBA" id="ARBA00022840"/>
    </source>
</evidence>
<comment type="caution">
    <text evidence="4">The sequence shown here is derived from an EMBL/GenBank/DDBJ whole genome shotgun (WGS) entry which is preliminary data.</text>
</comment>
<dbReference type="PROSITE" id="PS51206">
    <property type="entry name" value="SF3_HELICASE_1"/>
    <property type="match status" value="1"/>
</dbReference>
<dbReference type="VEuPathDB" id="VectorBase:HLOH_063631"/>
<keyword evidence="1" id="KW-0547">Nucleotide-binding</keyword>
<evidence type="ECO:0000259" key="3">
    <source>
        <dbReference type="PROSITE" id="PS51206"/>
    </source>
</evidence>
<gene>
    <name evidence="4" type="ORF">HPB48_018955</name>
</gene>
<proteinExistence type="predicted"/>
<dbReference type="OrthoDB" id="8008816at2759"/>
<evidence type="ECO:0000256" key="1">
    <source>
        <dbReference type="ARBA" id="ARBA00022741"/>
    </source>
</evidence>
<dbReference type="InterPro" id="IPR001257">
    <property type="entry name" value="Parvovirus_NS1_helicase"/>
</dbReference>
<protein>
    <recommendedName>
        <fullName evidence="3">SF3 helicase domain-containing protein</fullName>
    </recommendedName>
</protein>
<dbReference type="GO" id="GO:0005524">
    <property type="term" value="F:ATP binding"/>
    <property type="evidence" value="ECO:0007669"/>
    <property type="project" value="UniProtKB-KW"/>
</dbReference>
<dbReference type="EMBL" id="JABSTR010000006">
    <property type="protein sequence ID" value="KAH9374418.1"/>
    <property type="molecule type" value="Genomic_DNA"/>
</dbReference>
<dbReference type="Gene3D" id="3.40.50.300">
    <property type="entry name" value="P-loop containing nucleotide triphosphate hydrolases"/>
    <property type="match status" value="1"/>
</dbReference>
<dbReference type="Proteomes" id="UP000821853">
    <property type="component" value="Chromosome 4"/>
</dbReference>
<dbReference type="OMA" id="NSAMFRY"/>
<dbReference type="AlphaFoldDB" id="A0A9J6GGE1"/>
<sequence>MEMIEKILEIQTDGNVQQFVKEVYAVMEKTLPKKNCIYVISAPSSGKNYVFDAIRTFYLNTGQMGNFNRNTSFPFQDCDSRRVILWNEPNIEPSAYETVKMLLGGDTLSVNKKYEDYVEIYRTPIIMLTNNEVLNRDPVWRDSLFEIGGSPVNISFGASKF</sequence>
<feature type="domain" description="SF3 helicase" evidence="3">
    <location>
        <begin position="2"/>
        <end position="161"/>
    </location>
</feature>
<evidence type="ECO:0000313" key="4">
    <source>
        <dbReference type="EMBL" id="KAH9374418.1"/>
    </source>
</evidence>
<reference evidence="4 5" key="1">
    <citation type="journal article" date="2020" name="Cell">
        <title>Large-Scale Comparative Analyses of Tick Genomes Elucidate Their Genetic Diversity and Vector Capacities.</title>
        <authorList>
            <consortium name="Tick Genome and Microbiome Consortium (TIGMIC)"/>
            <person name="Jia N."/>
            <person name="Wang J."/>
            <person name="Shi W."/>
            <person name="Du L."/>
            <person name="Sun Y."/>
            <person name="Zhan W."/>
            <person name="Jiang J.F."/>
            <person name="Wang Q."/>
            <person name="Zhang B."/>
            <person name="Ji P."/>
            <person name="Bell-Sakyi L."/>
            <person name="Cui X.M."/>
            <person name="Yuan T.T."/>
            <person name="Jiang B.G."/>
            <person name="Yang W.F."/>
            <person name="Lam T.T."/>
            <person name="Chang Q.C."/>
            <person name="Ding S.J."/>
            <person name="Wang X.J."/>
            <person name="Zhu J.G."/>
            <person name="Ruan X.D."/>
            <person name="Zhao L."/>
            <person name="Wei J.T."/>
            <person name="Ye R.Z."/>
            <person name="Que T.C."/>
            <person name="Du C.H."/>
            <person name="Zhou Y.H."/>
            <person name="Cheng J.X."/>
            <person name="Dai P.F."/>
            <person name="Guo W.B."/>
            <person name="Han X.H."/>
            <person name="Huang E.J."/>
            <person name="Li L.F."/>
            <person name="Wei W."/>
            <person name="Gao Y.C."/>
            <person name="Liu J.Z."/>
            <person name="Shao H.Z."/>
            <person name="Wang X."/>
            <person name="Wang C.C."/>
            <person name="Yang T.C."/>
            <person name="Huo Q.B."/>
            <person name="Li W."/>
            <person name="Chen H.Y."/>
            <person name="Chen S.E."/>
            <person name="Zhou L.G."/>
            <person name="Ni X.B."/>
            <person name="Tian J.H."/>
            <person name="Sheng Y."/>
            <person name="Liu T."/>
            <person name="Pan Y.S."/>
            <person name="Xia L.Y."/>
            <person name="Li J."/>
            <person name="Zhao F."/>
            <person name="Cao W.C."/>
        </authorList>
    </citation>
    <scope>NUCLEOTIDE SEQUENCE [LARGE SCALE GENOMIC DNA]</scope>
    <source>
        <strain evidence="4">HaeL-2018</strain>
    </source>
</reference>
<dbReference type="GO" id="GO:0019079">
    <property type="term" value="P:viral genome replication"/>
    <property type="evidence" value="ECO:0007669"/>
    <property type="project" value="InterPro"/>
</dbReference>
<dbReference type="InterPro" id="IPR014015">
    <property type="entry name" value="Helicase_SF3_DNA-vir"/>
</dbReference>
<organism evidence="4 5">
    <name type="scientific">Haemaphysalis longicornis</name>
    <name type="common">Bush tick</name>
    <dbReference type="NCBI Taxonomy" id="44386"/>
    <lineage>
        <taxon>Eukaryota</taxon>
        <taxon>Metazoa</taxon>
        <taxon>Ecdysozoa</taxon>
        <taxon>Arthropoda</taxon>
        <taxon>Chelicerata</taxon>
        <taxon>Arachnida</taxon>
        <taxon>Acari</taxon>
        <taxon>Parasitiformes</taxon>
        <taxon>Ixodida</taxon>
        <taxon>Ixodoidea</taxon>
        <taxon>Ixodidae</taxon>
        <taxon>Haemaphysalinae</taxon>
        <taxon>Haemaphysalis</taxon>
    </lineage>
</organism>
<name>A0A9J6GGE1_HAELO</name>
<evidence type="ECO:0000313" key="5">
    <source>
        <dbReference type="Proteomes" id="UP000821853"/>
    </source>
</evidence>
<dbReference type="SUPFAM" id="SSF52540">
    <property type="entry name" value="P-loop containing nucleoside triphosphate hydrolases"/>
    <property type="match status" value="1"/>
</dbReference>
<accession>A0A9J6GGE1</accession>
<keyword evidence="5" id="KW-1185">Reference proteome</keyword>
<dbReference type="InterPro" id="IPR027417">
    <property type="entry name" value="P-loop_NTPase"/>
</dbReference>
<keyword evidence="2" id="KW-0067">ATP-binding</keyword>
<dbReference type="Pfam" id="PF01057">
    <property type="entry name" value="Parvo_NS1"/>
    <property type="match status" value="1"/>
</dbReference>